<feature type="transmembrane region" description="Helical" evidence="1">
    <location>
        <begin position="299"/>
        <end position="318"/>
    </location>
</feature>
<dbReference type="InterPro" id="IPR050706">
    <property type="entry name" value="Cyclic-di-GMP_PDE-like"/>
</dbReference>
<sequence>MFVSIKWKAVIFLSLVLFLISLAWVTQSIYQNIENYRAGIEQNQKRHQQILDQLITDNYLKLSEYAQLIVDNPQIKSKKITENSHSIKQYLQDKWFAWNLNIGIDYVAILSVNKEFLGEAHQFQNEETIQSLHNSLRLFVSQVKNQPQTFVFCSDSCQQLVMESFVFEDGSLGIIILGQNMADVISRYHAVSSSDVAVIIDNKDKNRVNDGHFLDSWNAHIWAMTNFDQMFPVLKDFSKQHDIHAIRDVSLWNAWSNNYSIQKMIPSNYVQVGSTAYYMNIANESKRQELLKLEIMNEVFTSLVGWFVAELFLIFVMLGPIKRLLRIVQALELLPKHEYSAAANLVKSSKSYIRDELTQLEDSTLYLSNELDSLHNKVEVSKEELNSKIMMLTRSKAFLQRLFDNANLYILTQSYEFETISHNNLFVHDLLTKQQNSFLDLFISSYDRKLFIDGLEELQEGLVDSFQQEVNMHTNQGDTRTLAWTHTLVKDDSGYDQVLSIGMDVTQRKKDELALHWLANNDSLTKIGNRRAFNKNLEEILAREKSGAIVFIDVNRFKQINDIYGHLVGDKVLVDIAEQLKKHTRENDSISRLAGDEFTIVLPGVTEEKLPHVLSNLSDQLSRTIELSDDRQVEYSVSLGGALFPEHGTDEQSLIVHSDMAMYKAKKKGLKNWHIFDYADDQLNDLKAEHDLMELLKQALQNDLFLLVFQPILTIVNHRVSHYEVLLRLKSVNDEWISPAEFITVAERVGLIREIDFWVIKSVFKFMQAALTEQPDLKFAINVSAPSLQEQLFSKNFIQLMDEYSISSQNLIVELTETAYIDNFVQVLKNLKELNEIGVSIALDDFGVGYSSFSYLKELPLTYVKLDGSYIQNIHNLPQNQAFIKSVVIMTKAFGMQTIAEFVEDQDVLDKLVELEVDFAQGYYIGKPHVDLLTKKQLLDLQKPV</sequence>
<dbReference type="NCBIfam" id="TIGR00254">
    <property type="entry name" value="GGDEF"/>
    <property type="match status" value="1"/>
</dbReference>
<protein>
    <submittedName>
        <fullName evidence="4">EAL domain-containing protein</fullName>
    </submittedName>
</protein>
<evidence type="ECO:0000313" key="5">
    <source>
        <dbReference type="Proteomes" id="UP001222275"/>
    </source>
</evidence>
<dbReference type="SUPFAM" id="SSF55785">
    <property type="entry name" value="PYP-like sensor domain (PAS domain)"/>
    <property type="match status" value="1"/>
</dbReference>
<dbReference type="CDD" id="cd01949">
    <property type="entry name" value="GGDEF"/>
    <property type="match status" value="1"/>
</dbReference>
<dbReference type="PANTHER" id="PTHR33121:SF71">
    <property type="entry name" value="OXYGEN SENSOR PROTEIN DOSP"/>
    <property type="match status" value="1"/>
</dbReference>
<keyword evidence="1" id="KW-1133">Transmembrane helix</keyword>
<dbReference type="InterPro" id="IPR001633">
    <property type="entry name" value="EAL_dom"/>
</dbReference>
<keyword evidence="1" id="KW-0812">Transmembrane</keyword>
<dbReference type="Gene3D" id="3.30.450.20">
    <property type="entry name" value="PAS domain"/>
    <property type="match status" value="1"/>
</dbReference>
<dbReference type="PANTHER" id="PTHR33121">
    <property type="entry name" value="CYCLIC DI-GMP PHOSPHODIESTERASE PDEF"/>
    <property type="match status" value="1"/>
</dbReference>
<evidence type="ECO:0000259" key="3">
    <source>
        <dbReference type="PROSITE" id="PS50887"/>
    </source>
</evidence>
<dbReference type="InterPro" id="IPR043128">
    <property type="entry name" value="Rev_trsase/Diguanyl_cyclase"/>
</dbReference>
<dbReference type="SUPFAM" id="SSF55073">
    <property type="entry name" value="Nucleotide cyclase"/>
    <property type="match status" value="1"/>
</dbReference>
<dbReference type="InterPro" id="IPR035919">
    <property type="entry name" value="EAL_sf"/>
</dbReference>
<dbReference type="EMBL" id="CP102381">
    <property type="protein sequence ID" value="WEJ62290.1"/>
    <property type="molecule type" value="Genomic_DNA"/>
</dbReference>
<dbReference type="Pfam" id="PF00990">
    <property type="entry name" value="GGDEF"/>
    <property type="match status" value="1"/>
</dbReference>
<proteinExistence type="predicted"/>
<organism evidence="4 5">
    <name type="scientific">Thiomicrorhabdus lithotrophica</name>
    <dbReference type="NCBI Taxonomy" id="2949997"/>
    <lineage>
        <taxon>Bacteria</taxon>
        <taxon>Pseudomonadati</taxon>
        <taxon>Pseudomonadota</taxon>
        <taxon>Gammaproteobacteria</taxon>
        <taxon>Thiotrichales</taxon>
        <taxon>Piscirickettsiaceae</taxon>
        <taxon>Thiomicrorhabdus</taxon>
    </lineage>
</organism>
<keyword evidence="5" id="KW-1185">Reference proteome</keyword>
<dbReference type="SUPFAM" id="SSF141868">
    <property type="entry name" value="EAL domain-like"/>
    <property type="match status" value="1"/>
</dbReference>
<dbReference type="Gene3D" id="3.30.70.270">
    <property type="match status" value="1"/>
</dbReference>
<evidence type="ECO:0000259" key="2">
    <source>
        <dbReference type="PROSITE" id="PS50883"/>
    </source>
</evidence>
<dbReference type="Proteomes" id="UP001222275">
    <property type="component" value="Chromosome"/>
</dbReference>
<dbReference type="SMART" id="SM00267">
    <property type="entry name" value="GGDEF"/>
    <property type="match status" value="1"/>
</dbReference>
<dbReference type="PROSITE" id="PS50887">
    <property type="entry name" value="GGDEF"/>
    <property type="match status" value="1"/>
</dbReference>
<dbReference type="SMART" id="SM00052">
    <property type="entry name" value="EAL"/>
    <property type="match status" value="1"/>
</dbReference>
<dbReference type="RefSeq" id="WP_275594548.1">
    <property type="nucleotide sequence ID" value="NZ_CP102381.1"/>
</dbReference>
<name>A0ABY8C8K6_9GAMM</name>
<evidence type="ECO:0000256" key="1">
    <source>
        <dbReference type="SAM" id="Phobius"/>
    </source>
</evidence>
<feature type="domain" description="EAL" evidence="2">
    <location>
        <begin position="689"/>
        <end position="942"/>
    </location>
</feature>
<dbReference type="PROSITE" id="PS50883">
    <property type="entry name" value="EAL"/>
    <property type="match status" value="1"/>
</dbReference>
<dbReference type="InterPro" id="IPR029787">
    <property type="entry name" value="Nucleotide_cyclase"/>
</dbReference>
<dbReference type="CDD" id="cd01948">
    <property type="entry name" value="EAL"/>
    <property type="match status" value="1"/>
</dbReference>
<accession>A0ABY8C8K6</accession>
<evidence type="ECO:0000313" key="4">
    <source>
        <dbReference type="EMBL" id="WEJ62290.1"/>
    </source>
</evidence>
<dbReference type="Pfam" id="PF00563">
    <property type="entry name" value="EAL"/>
    <property type="match status" value="1"/>
</dbReference>
<dbReference type="InterPro" id="IPR035965">
    <property type="entry name" value="PAS-like_dom_sf"/>
</dbReference>
<keyword evidence="1" id="KW-0472">Membrane</keyword>
<gene>
    <name evidence="4" type="ORF">NR989_09745</name>
</gene>
<feature type="domain" description="GGDEF" evidence="3">
    <location>
        <begin position="545"/>
        <end position="678"/>
    </location>
</feature>
<reference evidence="4 5" key="1">
    <citation type="submission" date="2022-06" db="EMBL/GenBank/DDBJ databases">
        <title>Thiomicrohabdus sp. nov, an obligately chemolithoautotrophic, sulfur-oxidizing bacterium isolated from beach of Guanyin Mountain. Amoy.</title>
        <authorList>
            <person name="Zhu H."/>
        </authorList>
    </citation>
    <scope>NUCLEOTIDE SEQUENCE [LARGE SCALE GENOMIC DNA]</scope>
    <source>
        <strain evidence="4 5">XGS-01</strain>
    </source>
</reference>
<dbReference type="Gene3D" id="3.20.20.450">
    <property type="entry name" value="EAL domain"/>
    <property type="match status" value="1"/>
</dbReference>
<dbReference type="InterPro" id="IPR000160">
    <property type="entry name" value="GGDEF_dom"/>
</dbReference>